<dbReference type="GO" id="GO:0006465">
    <property type="term" value="P:signal peptide processing"/>
    <property type="evidence" value="ECO:0007669"/>
    <property type="project" value="InterPro"/>
</dbReference>
<dbReference type="GO" id="GO:0004252">
    <property type="term" value="F:serine-type endopeptidase activity"/>
    <property type="evidence" value="ECO:0007669"/>
    <property type="project" value="InterPro"/>
</dbReference>
<keyword evidence="5" id="KW-0378">Hydrolase</keyword>
<dbReference type="EMBL" id="CACRUV010000003">
    <property type="protein sequence ID" value="VYT65802.1"/>
    <property type="molecule type" value="Genomic_DNA"/>
</dbReference>
<dbReference type="GO" id="GO:0016020">
    <property type="term" value="C:membrane"/>
    <property type="evidence" value="ECO:0007669"/>
    <property type="project" value="InterPro"/>
</dbReference>
<feature type="domain" description="Peptidase S26" evidence="4">
    <location>
        <begin position="6"/>
        <end position="163"/>
    </location>
</feature>
<protein>
    <recommendedName>
        <fullName evidence="2">Signal peptidase I</fullName>
    </recommendedName>
    <alternativeName>
        <fullName evidence="3">Leader peptidase I</fullName>
    </alternativeName>
</protein>
<gene>
    <name evidence="5" type="primary">lepB_1</name>
    <name evidence="5" type="ORF">PMLFYP103_00247</name>
</gene>
<accession>A0A6N2YK21</accession>
<dbReference type="PANTHER" id="PTHR43390">
    <property type="entry name" value="SIGNAL PEPTIDASE I"/>
    <property type="match status" value="1"/>
</dbReference>
<dbReference type="PRINTS" id="PR00727">
    <property type="entry name" value="LEADERPTASE"/>
</dbReference>
<dbReference type="InterPro" id="IPR036286">
    <property type="entry name" value="LexA/Signal_pep-like_sf"/>
</dbReference>
<dbReference type="InterPro" id="IPR019533">
    <property type="entry name" value="Peptidase_S26"/>
</dbReference>
<dbReference type="InterPro" id="IPR000223">
    <property type="entry name" value="Pept_S26A_signal_pept_1"/>
</dbReference>
<evidence type="ECO:0000256" key="2">
    <source>
        <dbReference type="ARBA" id="ARBA00019232"/>
    </source>
</evidence>
<organism evidence="5">
    <name type="scientific">Parabacteroides merdae</name>
    <dbReference type="NCBI Taxonomy" id="46503"/>
    <lineage>
        <taxon>Bacteria</taxon>
        <taxon>Pseudomonadati</taxon>
        <taxon>Bacteroidota</taxon>
        <taxon>Bacteroidia</taxon>
        <taxon>Bacteroidales</taxon>
        <taxon>Tannerellaceae</taxon>
        <taxon>Parabacteroides</taxon>
    </lineage>
</organism>
<comment type="similarity">
    <text evidence="1">Belongs to the peptidase S26 family.</text>
</comment>
<name>A0A6N2YK21_9BACT</name>
<proteinExistence type="inferred from homology"/>
<dbReference type="CDD" id="cd06530">
    <property type="entry name" value="S26_SPase_I"/>
    <property type="match status" value="1"/>
</dbReference>
<evidence type="ECO:0000313" key="5">
    <source>
        <dbReference type="EMBL" id="VYT65802.1"/>
    </source>
</evidence>
<dbReference type="SUPFAM" id="SSF51306">
    <property type="entry name" value="LexA/Signal peptidase"/>
    <property type="match status" value="1"/>
</dbReference>
<reference evidence="5" key="1">
    <citation type="submission" date="2019-11" db="EMBL/GenBank/DDBJ databases">
        <authorList>
            <person name="Feng L."/>
        </authorList>
    </citation>
    <scope>NUCLEOTIDE SEQUENCE</scope>
    <source>
        <strain evidence="5">PmerdaeLFYP103</strain>
    </source>
</reference>
<evidence type="ECO:0000259" key="4">
    <source>
        <dbReference type="Pfam" id="PF10502"/>
    </source>
</evidence>
<dbReference type="PANTHER" id="PTHR43390:SF1">
    <property type="entry name" value="CHLOROPLAST PROCESSING PEPTIDASE"/>
    <property type="match status" value="1"/>
</dbReference>
<evidence type="ECO:0000256" key="3">
    <source>
        <dbReference type="ARBA" id="ARBA00029906"/>
    </source>
</evidence>
<evidence type="ECO:0000256" key="1">
    <source>
        <dbReference type="ARBA" id="ARBA00009370"/>
    </source>
</evidence>
<dbReference type="AlphaFoldDB" id="A0A6N2YK21"/>
<dbReference type="Pfam" id="PF10502">
    <property type="entry name" value="Peptidase_S26"/>
    <property type="match status" value="1"/>
</dbReference>
<dbReference type="Gene3D" id="2.10.109.10">
    <property type="entry name" value="Umud Fragment, subunit A"/>
    <property type="match status" value="1"/>
</dbReference>
<sequence>MHILKYYIKRCIGLPGDTLSIRNGRFRINGTNEPLGNMDSQERIGRTLPGEFPDGVYKAFPFDSVISWNIRNFGPLYVPKAGDKVEMNRENYLLYRKLIAWEQKAEINYNDSTVFLNGEPIREYRFLKNYYFMAGDKGLNSQDSRYWGLLPEEYIVGKAAFVWKSVDPYTGQFRRDRFMKKIE</sequence>